<proteinExistence type="predicted"/>
<feature type="compositionally biased region" description="Polar residues" evidence="1">
    <location>
        <begin position="101"/>
        <end position="110"/>
    </location>
</feature>
<dbReference type="STRING" id="106370.Francci3_0329"/>
<name>Q2JG76_FRACC</name>
<dbReference type="AlphaFoldDB" id="Q2JG76"/>
<gene>
    <name evidence="2" type="ordered locus">Francci3_0329</name>
</gene>
<keyword evidence="3" id="KW-1185">Reference proteome</keyword>
<organism evidence="2 3">
    <name type="scientific">Frankia casuarinae (strain DSM 45818 / CECT 9043 / HFP020203 / CcI3)</name>
    <dbReference type="NCBI Taxonomy" id="106370"/>
    <lineage>
        <taxon>Bacteria</taxon>
        <taxon>Bacillati</taxon>
        <taxon>Actinomycetota</taxon>
        <taxon>Actinomycetes</taxon>
        <taxon>Frankiales</taxon>
        <taxon>Frankiaceae</taxon>
        <taxon>Frankia</taxon>
    </lineage>
</organism>
<evidence type="ECO:0000313" key="2">
    <source>
        <dbReference type="EMBL" id="ABD09716.1"/>
    </source>
</evidence>
<accession>Q2JG76</accession>
<feature type="compositionally biased region" description="Basic and acidic residues" evidence="1">
    <location>
        <begin position="39"/>
        <end position="54"/>
    </location>
</feature>
<reference evidence="2 3" key="1">
    <citation type="journal article" date="2007" name="Genome Res.">
        <title>Genome characteristics of facultatively symbiotic Frankia sp. strains reflect host range and host plant biogeography.</title>
        <authorList>
            <person name="Normand P."/>
            <person name="Lapierre P."/>
            <person name="Tisa L.S."/>
            <person name="Gogarten J.P."/>
            <person name="Alloisio N."/>
            <person name="Bagnarol E."/>
            <person name="Bassi C.A."/>
            <person name="Berry A.M."/>
            <person name="Bickhart D.M."/>
            <person name="Choisne N."/>
            <person name="Couloux A."/>
            <person name="Cournoyer B."/>
            <person name="Cruveiller S."/>
            <person name="Daubin V."/>
            <person name="Demange N."/>
            <person name="Francino M.P."/>
            <person name="Goltsman E."/>
            <person name="Huang Y."/>
            <person name="Kopp O.R."/>
            <person name="Labarre L."/>
            <person name="Lapidus A."/>
            <person name="Lavire C."/>
            <person name="Marechal J."/>
            <person name="Martinez M."/>
            <person name="Mastronunzio J.E."/>
            <person name="Mullin B.C."/>
            <person name="Niemann J."/>
            <person name="Pujic P."/>
            <person name="Rawnsley T."/>
            <person name="Rouy Z."/>
            <person name="Schenowitz C."/>
            <person name="Sellstedt A."/>
            <person name="Tavares F."/>
            <person name="Tomkins J.P."/>
            <person name="Vallenet D."/>
            <person name="Valverde C."/>
            <person name="Wall L.G."/>
            <person name="Wang Y."/>
            <person name="Medigue C."/>
            <person name="Benson D.R."/>
        </authorList>
    </citation>
    <scope>NUCLEOTIDE SEQUENCE [LARGE SCALE GENOMIC DNA]</scope>
    <source>
        <strain evidence="3">DSM 45818 / CECT 9043 / CcI3</strain>
    </source>
</reference>
<dbReference type="EMBL" id="CP000249">
    <property type="protein sequence ID" value="ABD09716.1"/>
    <property type="molecule type" value="Genomic_DNA"/>
</dbReference>
<feature type="region of interest" description="Disordered" evidence="1">
    <location>
        <begin position="17"/>
        <end position="116"/>
    </location>
</feature>
<evidence type="ECO:0000256" key="1">
    <source>
        <dbReference type="SAM" id="MobiDB-lite"/>
    </source>
</evidence>
<dbReference type="KEGG" id="fra:Francci3_0329"/>
<dbReference type="Proteomes" id="UP000001937">
    <property type="component" value="Chromosome"/>
</dbReference>
<sequence>MEIPACYAAVRIPVVDDPAGRARPRPDGQWFRPVLHPARRTDLRQRKPPVDLHHGPAVPGGLVLQHPDEPRPASVGRLRLAWPGITDQKQPDACPDHEGENVTSRISRGASTPRIR</sequence>
<evidence type="ECO:0000313" key="3">
    <source>
        <dbReference type="Proteomes" id="UP000001937"/>
    </source>
</evidence>
<protein>
    <submittedName>
        <fullName evidence="2">Uncharacterized protein</fullName>
    </submittedName>
</protein>
<dbReference type="HOGENOM" id="CLU_2093251_0_0_11"/>